<feature type="compositionally biased region" description="Basic residues" evidence="1">
    <location>
        <begin position="1"/>
        <end position="11"/>
    </location>
</feature>
<feature type="compositionally biased region" description="Polar residues" evidence="1">
    <location>
        <begin position="12"/>
        <end position="27"/>
    </location>
</feature>
<keyword evidence="2" id="KW-0418">Kinase</keyword>
<protein>
    <submittedName>
        <fullName evidence="2">Eye-specific diacylglycerol kinase</fullName>
    </submittedName>
</protein>
<organism evidence="2 3">
    <name type="scientific">Portunus trituberculatus</name>
    <name type="common">Swimming crab</name>
    <name type="synonym">Neptunus trituberculatus</name>
    <dbReference type="NCBI Taxonomy" id="210409"/>
    <lineage>
        <taxon>Eukaryota</taxon>
        <taxon>Metazoa</taxon>
        <taxon>Ecdysozoa</taxon>
        <taxon>Arthropoda</taxon>
        <taxon>Crustacea</taxon>
        <taxon>Multicrustacea</taxon>
        <taxon>Malacostraca</taxon>
        <taxon>Eumalacostraca</taxon>
        <taxon>Eucarida</taxon>
        <taxon>Decapoda</taxon>
        <taxon>Pleocyemata</taxon>
        <taxon>Brachyura</taxon>
        <taxon>Eubrachyura</taxon>
        <taxon>Portunoidea</taxon>
        <taxon>Portunidae</taxon>
        <taxon>Portuninae</taxon>
        <taxon>Portunus</taxon>
    </lineage>
</organism>
<feature type="region of interest" description="Disordered" evidence="1">
    <location>
        <begin position="253"/>
        <end position="277"/>
    </location>
</feature>
<evidence type="ECO:0000313" key="2">
    <source>
        <dbReference type="EMBL" id="MPC56350.1"/>
    </source>
</evidence>
<comment type="caution">
    <text evidence="2">The sequence shown here is derived from an EMBL/GenBank/DDBJ whole genome shotgun (WGS) entry which is preliminary data.</text>
</comment>
<feature type="region of interest" description="Disordered" evidence="1">
    <location>
        <begin position="1"/>
        <end position="105"/>
    </location>
</feature>
<keyword evidence="2" id="KW-0808">Transferase</keyword>
<accession>A0A5B7G7X0</accession>
<reference evidence="2 3" key="1">
    <citation type="submission" date="2019-05" db="EMBL/GenBank/DDBJ databases">
        <title>Another draft genome of Portunus trituberculatus and its Hox gene families provides insights of decapod evolution.</title>
        <authorList>
            <person name="Jeong J.-H."/>
            <person name="Song I."/>
            <person name="Kim S."/>
            <person name="Choi T."/>
            <person name="Kim D."/>
            <person name="Ryu S."/>
            <person name="Kim W."/>
        </authorList>
    </citation>
    <scope>NUCLEOTIDE SEQUENCE [LARGE SCALE GENOMIC DNA]</scope>
    <source>
        <tissue evidence="2">Muscle</tissue>
    </source>
</reference>
<name>A0A5B7G7X0_PORTR</name>
<dbReference type="AlphaFoldDB" id="A0A5B7G7X0"/>
<feature type="region of interest" description="Disordered" evidence="1">
    <location>
        <begin position="137"/>
        <end position="209"/>
    </location>
</feature>
<evidence type="ECO:0000256" key="1">
    <source>
        <dbReference type="SAM" id="MobiDB-lite"/>
    </source>
</evidence>
<sequence>MNIAKLRHTLMRSRTPTGAEMKQQNSLEVPPQVRSASFDEMQLKPGRRESSSSSSSPAERQSFLLRVPYLGPKRSKSFDSGCGDVDDTDSSSRKKSSRPSSLDKSSQQCVHCIYVEELTRRFGGEPRRISYNTSLDMVSSLESSREEVEDEDDDWDDDDSSNDELHEVICGIKVTLSPNSPSSASPTQEEAPLPAAPPRAKAASPKLERQPAVFCMNTSAELSSQENSFDLSDGGYSHHGSYLYLGSSSEYGDAEHGEQGGEAAAAAGGSGGERPREGVTDVYLEVPARRDRAASLDISFASFPKPEELSKSSPAGLTRSCSLEPPKALRSKSIDIELPTEEDGDYKVVVTSPKSAKYVALLRILWIGSRGRQVSGVFVDVIRDVARRVPEGDGQVSSGIIRKAINSEVEIQCENGERRVLRSTCDWNEGAINGDHLWCPTSASGDFCYVGEDYCCVST</sequence>
<evidence type="ECO:0000313" key="3">
    <source>
        <dbReference type="Proteomes" id="UP000324222"/>
    </source>
</evidence>
<proteinExistence type="predicted"/>
<feature type="compositionally biased region" description="Polar residues" evidence="1">
    <location>
        <begin position="176"/>
        <end position="188"/>
    </location>
</feature>
<gene>
    <name evidence="2" type="primary">rdgA_2</name>
    <name evidence="2" type="ORF">E2C01_050307</name>
</gene>
<dbReference type="EMBL" id="VSRR010013868">
    <property type="protein sequence ID" value="MPC56350.1"/>
    <property type="molecule type" value="Genomic_DNA"/>
</dbReference>
<dbReference type="GO" id="GO:0016301">
    <property type="term" value="F:kinase activity"/>
    <property type="evidence" value="ECO:0007669"/>
    <property type="project" value="UniProtKB-KW"/>
</dbReference>
<keyword evidence="3" id="KW-1185">Reference proteome</keyword>
<dbReference type="OrthoDB" id="242257at2759"/>
<feature type="compositionally biased region" description="Acidic residues" evidence="1">
    <location>
        <begin position="147"/>
        <end position="162"/>
    </location>
</feature>
<dbReference type="Proteomes" id="UP000324222">
    <property type="component" value="Unassembled WGS sequence"/>
</dbReference>